<dbReference type="InterPro" id="IPR006059">
    <property type="entry name" value="SBP"/>
</dbReference>
<dbReference type="KEGG" id="cart:PA27867_1539"/>
<gene>
    <name evidence="5" type="ORF">PA27867_1539</name>
</gene>
<keyword evidence="3 4" id="KW-0732">Signal</keyword>
<dbReference type="Pfam" id="PF01547">
    <property type="entry name" value="SBP_bac_1"/>
    <property type="match status" value="1"/>
</dbReference>
<evidence type="ECO:0000256" key="1">
    <source>
        <dbReference type="ARBA" id="ARBA00008520"/>
    </source>
</evidence>
<proteinExistence type="inferred from homology"/>
<keyword evidence="6" id="KW-1185">Reference proteome</keyword>
<dbReference type="EMBL" id="CP016282">
    <property type="protein sequence ID" value="ANP72496.1"/>
    <property type="molecule type" value="Genomic_DNA"/>
</dbReference>
<dbReference type="GO" id="GO:0042956">
    <property type="term" value="P:maltodextrin transmembrane transport"/>
    <property type="evidence" value="ECO:0007669"/>
    <property type="project" value="TreeGrafter"/>
</dbReference>
<reference evidence="5 6" key="1">
    <citation type="submission" date="2016-06" db="EMBL/GenBank/DDBJ databases">
        <title>Genome sequencing of Cryobacterium arcticum PAMC 27867.</title>
        <authorList>
            <person name="Lee J."/>
            <person name="Kim O.-S."/>
        </authorList>
    </citation>
    <scope>NUCLEOTIDE SEQUENCE [LARGE SCALE GENOMIC DNA]</scope>
    <source>
        <strain evidence="5 6">PAMC 27867</strain>
    </source>
</reference>
<dbReference type="Proteomes" id="UP000092582">
    <property type="component" value="Chromosome 1"/>
</dbReference>
<dbReference type="OrthoDB" id="3495561at2"/>
<dbReference type="AlphaFoldDB" id="A0A1B1BJ15"/>
<evidence type="ECO:0000313" key="6">
    <source>
        <dbReference type="Proteomes" id="UP000092582"/>
    </source>
</evidence>
<evidence type="ECO:0000256" key="4">
    <source>
        <dbReference type="SAM" id="SignalP"/>
    </source>
</evidence>
<name>A0A1B1BJ15_9MICO</name>
<evidence type="ECO:0000256" key="2">
    <source>
        <dbReference type="ARBA" id="ARBA00022448"/>
    </source>
</evidence>
<keyword evidence="2" id="KW-0813">Transport</keyword>
<dbReference type="SUPFAM" id="SSF53850">
    <property type="entry name" value="Periplasmic binding protein-like II"/>
    <property type="match status" value="1"/>
</dbReference>
<dbReference type="STRING" id="670052.PA27867_1539"/>
<accession>A0A1B1BJ15</accession>
<dbReference type="PATRIC" id="fig|670052.7.peg.1595"/>
<evidence type="ECO:0000256" key="3">
    <source>
        <dbReference type="ARBA" id="ARBA00022729"/>
    </source>
</evidence>
<dbReference type="PANTHER" id="PTHR30061">
    <property type="entry name" value="MALTOSE-BINDING PERIPLASMIC PROTEIN"/>
    <property type="match status" value="1"/>
</dbReference>
<dbReference type="GO" id="GO:1901982">
    <property type="term" value="F:maltose binding"/>
    <property type="evidence" value="ECO:0007669"/>
    <property type="project" value="TreeGrafter"/>
</dbReference>
<protein>
    <submittedName>
        <fullName evidence="5">Sugar ABC transporter substrate-binding protein</fullName>
    </submittedName>
</protein>
<feature type="signal peptide" evidence="4">
    <location>
        <begin position="1"/>
        <end position="39"/>
    </location>
</feature>
<dbReference type="GO" id="GO:0015768">
    <property type="term" value="P:maltose transport"/>
    <property type="evidence" value="ECO:0007669"/>
    <property type="project" value="TreeGrafter"/>
</dbReference>
<sequence length="444" mass="47478" precursor="true">MHTRTRTTSTNRQTRRRNARFLAAAATSAAMIVALGACSSGGASSGGSDSRGDITIWYSNNETEIAWGKQMVSAWNADHPDEQVKAQEIPAGKSSEEVIGAAITAGNAPCLVFNTAPVAVPQFQKQGGLVDLSSFEDGASYIEERTGEASSQYQDADGDYYQMPWKSNPVMIFYNKDMFAAAGLDPENPQLSTYDDFLATSRTLVASGAAPNAIYPAPTSQFFQSWFDFYPLYAAETGGTQLVEDGEATFNDADGAAVAEFWKTLYSEGLAGKEQYQGDSFADGQAAMSIVGPWAVSVYKDAVNWGAVPVPTSAGTPAEDTYTFSDAKNVGMFTACENQATAWDVLKFATSEEQDGQLLELTGQMPLRADLTTVYPDYFAANPAYQQFGDQASRTVEVPSVANSVAVWQAFRDAYTKSVITGDGDVAGSLDDAATKVNDLIAQP</sequence>
<dbReference type="GO" id="GO:0055052">
    <property type="term" value="C:ATP-binding cassette (ABC) transporter complex, substrate-binding subunit-containing"/>
    <property type="evidence" value="ECO:0007669"/>
    <property type="project" value="TreeGrafter"/>
</dbReference>
<dbReference type="PANTHER" id="PTHR30061:SF50">
    <property type="entry name" value="MALTOSE_MALTODEXTRIN-BINDING PERIPLASMIC PROTEIN"/>
    <property type="match status" value="1"/>
</dbReference>
<evidence type="ECO:0000313" key="5">
    <source>
        <dbReference type="EMBL" id="ANP72496.1"/>
    </source>
</evidence>
<feature type="chain" id="PRO_5008519927" evidence="4">
    <location>
        <begin position="40"/>
        <end position="444"/>
    </location>
</feature>
<dbReference type="RefSeq" id="WP_084021393.1">
    <property type="nucleotide sequence ID" value="NZ_CP016282.1"/>
</dbReference>
<dbReference type="Gene3D" id="3.40.190.10">
    <property type="entry name" value="Periplasmic binding protein-like II"/>
    <property type="match status" value="2"/>
</dbReference>
<comment type="similarity">
    <text evidence="1">Belongs to the bacterial solute-binding protein 1 family.</text>
</comment>
<organism evidence="5 6">
    <name type="scientific">Cryobacterium arcticum</name>
    <dbReference type="NCBI Taxonomy" id="670052"/>
    <lineage>
        <taxon>Bacteria</taxon>
        <taxon>Bacillati</taxon>
        <taxon>Actinomycetota</taxon>
        <taxon>Actinomycetes</taxon>
        <taxon>Micrococcales</taxon>
        <taxon>Microbacteriaceae</taxon>
        <taxon>Cryobacterium</taxon>
    </lineage>
</organism>